<dbReference type="Pfam" id="PF08276">
    <property type="entry name" value="PAN_2"/>
    <property type="match status" value="1"/>
</dbReference>
<evidence type="ECO:0000256" key="4">
    <source>
        <dbReference type="ARBA" id="ARBA00022989"/>
    </source>
</evidence>
<dbReference type="Proteomes" id="UP001515500">
    <property type="component" value="Chromosome 8"/>
</dbReference>
<dbReference type="GeneID" id="120267203"/>
<evidence type="ECO:0000256" key="2">
    <source>
        <dbReference type="ARBA" id="ARBA00022692"/>
    </source>
</evidence>
<feature type="domain" description="Apple" evidence="7">
    <location>
        <begin position="1"/>
        <end position="68"/>
    </location>
</feature>
<evidence type="ECO:0000313" key="9">
    <source>
        <dbReference type="RefSeq" id="XP_039130832.1"/>
    </source>
</evidence>
<dbReference type="GO" id="GO:0005524">
    <property type="term" value="F:ATP binding"/>
    <property type="evidence" value="ECO:0007669"/>
    <property type="project" value="InterPro"/>
</dbReference>
<evidence type="ECO:0000313" key="8">
    <source>
        <dbReference type="Proteomes" id="UP001515500"/>
    </source>
</evidence>
<dbReference type="Pfam" id="PF00069">
    <property type="entry name" value="Pkinase"/>
    <property type="match status" value="1"/>
</dbReference>
<keyword evidence="5 6" id="KW-0472">Membrane</keyword>
<dbReference type="AlphaFoldDB" id="A0AB40BTT5"/>
<sequence length="354" mass="39486">MSNVRLPDGRQTMQVGNDDECMQACLYTCSCTAYFYNGTGCTVWYGDLLNLQDQYEGSDGGTLYLRLAASELPNHHKNGSVSGLVAGVVAASLVCFGIIYVRPRTSPTNWAPGALVLFLKVHYRFNRYSLSRNLKDFVKVRSNSERSVLDWSTRYRIALGIARGLDRLAGEFDHVLTSMRGTIGYLAPEWITGLAITPKTDVYSFGMMLLEIISGKRNTEQLAESGESGDYYFPAVAAVNVREDTIQCLLDDRLQGNANMDELIIACRVTCWCVQGLESQRPTMGLVVRMLEGLTEPINFHVFRIKSSEDGRSIWYLGVRSGGGLHPWFLTAYSLWELCSISANKEEKKMDAGR</sequence>
<keyword evidence="8" id="KW-1185">Reference proteome</keyword>
<dbReference type="SUPFAM" id="SSF56112">
    <property type="entry name" value="Protein kinase-like (PK-like)"/>
    <property type="match status" value="1"/>
</dbReference>
<dbReference type="RefSeq" id="XP_039130832.1">
    <property type="nucleotide sequence ID" value="XM_039274898.1"/>
</dbReference>
<dbReference type="InterPro" id="IPR000719">
    <property type="entry name" value="Prot_kinase_dom"/>
</dbReference>
<keyword evidence="4 6" id="KW-1133">Transmembrane helix</keyword>
<gene>
    <name evidence="9" type="primary">LOC120267203</name>
</gene>
<dbReference type="PANTHER" id="PTHR47974">
    <property type="entry name" value="OS07G0415500 PROTEIN"/>
    <property type="match status" value="1"/>
</dbReference>
<evidence type="ECO:0000256" key="1">
    <source>
        <dbReference type="ARBA" id="ARBA00004167"/>
    </source>
</evidence>
<feature type="transmembrane region" description="Helical" evidence="6">
    <location>
        <begin position="81"/>
        <end position="101"/>
    </location>
</feature>
<comment type="subcellular location">
    <subcellularLocation>
        <location evidence="1">Membrane</location>
        <topology evidence="1">Single-pass membrane protein</topology>
    </subcellularLocation>
</comment>
<dbReference type="CDD" id="cd01098">
    <property type="entry name" value="PAN_AP_plant"/>
    <property type="match status" value="1"/>
</dbReference>
<proteinExistence type="predicted"/>
<dbReference type="Gene3D" id="1.10.510.10">
    <property type="entry name" value="Transferase(Phosphotransferase) domain 1"/>
    <property type="match status" value="1"/>
</dbReference>
<accession>A0AB40BTT5</accession>
<dbReference type="InterPro" id="IPR011009">
    <property type="entry name" value="Kinase-like_dom_sf"/>
</dbReference>
<dbReference type="GO" id="GO:0004672">
    <property type="term" value="F:protein kinase activity"/>
    <property type="evidence" value="ECO:0007669"/>
    <property type="project" value="InterPro"/>
</dbReference>
<dbReference type="PROSITE" id="PS50948">
    <property type="entry name" value="PAN"/>
    <property type="match status" value="1"/>
</dbReference>
<keyword evidence="2 6" id="KW-0812">Transmembrane</keyword>
<dbReference type="InterPro" id="IPR003609">
    <property type="entry name" value="Pan_app"/>
</dbReference>
<dbReference type="PANTHER" id="PTHR47974:SF19">
    <property type="entry name" value="RECEPTOR-LIKE SERINE_THREONINE-PROTEIN KINASE"/>
    <property type="match status" value="1"/>
</dbReference>
<keyword evidence="3" id="KW-0732">Signal</keyword>
<evidence type="ECO:0000256" key="3">
    <source>
        <dbReference type="ARBA" id="ARBA00022729"/>
    </source>
</evidence>
<evidence type="ECO:0000256" key="6">
    <source>
        <dbReference type="SAM" id="Phobius"/>
    </source>
</evidence>
<organism evidence="8 9">
    <name type="scientific">Dioscorea cayennensis subsp. rotundata</name>
    <name type="common">White Guinea yam</name>
    <name type="synonym">Dioscorea rotundata</name>
    <dbReference type="NCBI Taxonomy" id="55577"/>
    <lineage>
        <taxon>Eukaryota</taxon>
        <taxon>Viridiplantae</taxon>
        <taxon>Streptophyta</taxon>
        <taxon>Embryophyta</taxon>
        <taxon>Tracheophyta</taxon>
        <taxon>Spermatophyta</taxon>
        <taxon>Magnoliopsida</taxon>
        <taxon>Liliopsida</taxon>
        <taxon>Dioscoreales</taxon>
        <taxon>Dioscoreaceae</taxon>
        <taxon>Dioscorea</taxon>
    </lineage>
</organism>
<name>A0AB40BTT5_DIOCR</name>
<evidence type="ECO:0000259" key="7">
    <source>
        <dbReference type="PROSITE" id="PS50948"/>
    </source>
</evidence>
<dbReference type="SUPFAM" id="SSF57414">
    <property type="entry name" value="Hairpin loop containing domain-like"/>
    <property type="match status" value="1"/>
</dbReference>
<reference evidence="9" key="1">
    <citation type="submission" date="2025-08" db="UniProtKB">
        <authorList>
            <consortium name="RefSeq"/>
        </authorList>
    </citation>
    <scope>IDENTIFICATION</scope>
</reference>
<dbReference type="GO" id="GO:0016020">
    <property type="term" value="C:membrane"/>
    <property type="evidence" value="ECO:0007669"/>
    <property type="project" value="UniProtKB-SubCell"/>
</dbReference>
<protein>
    <submittedName>
        <fullName evidence="9">G-type lectin S-receptor-like serine/threonine-protein kinase At2g19130</fullName>
    </submittedName>
</protein>
<evidence type="ECO:0000256" key="5">
    <source>
        <dbReference type="ARBA" id="ARBA00023136"/>
    </source>
</evidence>